<dbReference type="SUPFAM" id="SSF56059">
    <property type="entry name" value="Glutathione synthetase ATP-binding domain-like"/>
    <property type="match status" value="1"/>
</dbReference>
<evidence type="ECO:0000259" key="3">
    <source>
        <dbReference type="Pfam" id="PF02750"/>
    </source>
</evidence>
<dbReference type="OrthoDB" id="10249572at2759"/>
<dbReference type="Gene3D" id="3.30.1490.20">
    <property type="entry name" value="ATP-grasp fold, A domain"/>
    <property type="match status" value="1"/>
</dbReference>
<dbReference type="AlphaFoldDB" id="X6MG62"/>
<evidence type="ECO:0000256" key="1">
    <source>
        <dbReference type="SAM" id="MobiDB-lite"/>
    </source>
</evidence>
<dbReference type="OMA" id="TFIDSAY"/>
<organism evidence="4 5">
    <name type="scientific">Reticulomyxa filosa</name>
    <dbReference type="NCBI Taxonomy" id="46433"/>
    <lineage>
        <taxon>Eukaryota</taxon>
        <taxon>Sar</taxon>
        <taxon>Rhizaria</taxon>
        <taxon>Retaria</taxon>
        <taxon>Foraminifera</taxon>
        <taxon>Monothalamids</taxon>
        <taxon>Reticulomyxidae</taxon>
        <taxon>Reticulomyxa</taxon>
    </lineage>
</organism>
<dbReference type="PANTHER" id="PTHR10841:SF17">
    <property type="entry name" value="SYNAPSIN"/>
    <property type="match status" value="1"/>
</dbReference>
<dbReference type="InterPro" id="IPR016185">
    <property type="entry name" value="PreATP-grasp_dom_sf"/>
</dbReference>
<proteinExistence type="predicted"/>
<feature type="region of interest" description="Disordered" evidence="1">
    <location>
        <begin position="1"/>
        <end position="23"/>
    </location>
</feature>
<dbReference type="Pfam" id="PF02750">
    <property type="entry name" value="Synapsin_C"/>
    <property type="match status" value="1"/>
</dbReference>
<dbReference type="GO" id="GO:0005524">
    <property type="term" value="F:ATP binding"/>
    <property type="evidence" value="ECO:0007669"/>
    <property type="project" value="InterPro"/>
</dbReference>
<sequence length="289" mass="33011">MGNNQNTIGENVDSTDSKQDSKLNIRNADDIKYSLDELKCQKGSNESTPEFVRLLVISDQPKENFYALFEGSTLSNGKPIVVEQAAWNDVTITSFSDKECVCTLKRPSQPIANTPQEQKGSRMFTPNYLLLRSFCNAISTGGDHRSILFGFMHAQLPSINRSQSFFFLMSEYYLLDRPLMLAELVRLNRLYGQKYFPIVTHNYYPVSEEMIITPQYPLVVKIGPGHAGFGKMLLQNHKQFGDFKSIVACTDEILLRFLPTKNVFVKLKQMHIALPKTLLKVMHFPVWQR</sequence>
<feature type="compositionally biased region" description="Polar residues" evidence="1">
    <location>
        <begin position="1"/>
        <end position="14"/>
    </location>
</feature>
<dbReference type="InterPro" id="IPR020898">
    <property type="entry name" value="Synapsin_ATP-bd_dom"/>
</dbReference>
<dbReference type="InterPro" id="IPR020897">
    <property type="entry name" value="Synapsin_pre-ATP-grasp_dom"/>
</dbReference>
<evidence type="ECO:0000259" key="2">
    <source>
        <dbReference type="Pfam" id="PF02078"/>
    </source>
</evidence>
<dbReference type="Pfam" id="PF02078">
    <property type="entry name" value="Synapsin"/>
    <property type="match status" value="1"/>
</dbReference>
<evidence type="ECO:0000313" key="5">
    <source>
        <dbReference type="Proteomes" id="UP000023152"/>
    </source>
</evidence>
<dbReference type="EMBL" id="ASPP01021226">
    <property type="protein sequence ID" value="ETO12671.1"/>
    <property type="molecule type" value="Genomic_DNA"/>
</dbReference>
<dbReference type="PANTHER" id="PTHR10841">
    <property type="entry name" value="SYNAPSIN"/>
    <property type="match status" value="1"/>
</dbReference>
<evidence type="ECO:0000313" key="4">
    <source>
        <dbReference type="EMBL" id="ETO12671.1"/>
    </source>
</evidence>
<gene>
    <name evidence="4" type="ORF">RFI_24706</name>
</gene>
<feature type="domain" description="Synapsin ATP-binding" evidence="3">
    <location>
        <begin position="168"/>
        <end position="251"/>
    </location>
</feature>
<name>X6MG62_RETFI</name>
<dbReference type="Proteomes" id="UP000023152">
    <property type="component" value="Unassembled WGS sequence"/>
</dbReference>
<comment type="caution">
    <text evidence="4">The sequence shown here is derived from an EMBL/GenBank/DDBJ whole genome shotgun (WGS) entry which is preliminary data.</text>
</comment>
<dbReference type="Gene3D" id="3.40.50.20">
    <property type="match status" value="1"/>
</dbReference>
<keyword evidence="5" id="KW-1185">Reference proteome</keyword>
<dbReference type="InterPro" id="IPR013815">
    <property type="entry name" value="ATP_grasp_subdomain_1"/>
</dbReference>
<feature type="domain" description="Synapsin pre-ATP-grasp" evidence="2">
    <location>
        <begin position="53"/>
        <end position="158"/>
    </location>
</feature>
<protein>
    <submittedName>
        <fullName evidence="4">Synapsin</fullName>
    </submittedName>
</protein>
<reference evidence="4 5" key="1">
    <citation type="journal article" date="2013" name="Curr. Biol.">
        <title>The Genome of the Foraminiferan Reticulomyxa filosa.</title>
        <authorList>
            <person name="Glockner G."/>
            <person name="Hulsmann N."/>
            <person name="Schleicher M."/>
            <person name="Noegel A.A."/>
            <person name="Eichinger L."/>
            <person name="Gallinger C."/>
            <person name="Pawlowski J."/>
            <person name="Sierra R."/>
            <person name="Euteneuer U."/>
            <person name="Pillet L."/>
            <person name="Moustafa A."/>
            <person name="Platzer M."/>
            <person name="Groth M."/>
            <person name="Szafranski K."/>
            <person name="Schliwa M."/>
        </authorList>
    </citation>
    <scope>NUCLEOTIDE SEQUENCE [LARGE SCALE GENOMIC DNA]</scope>
</reference>
<dbReference type="SUPFAM" id="SSF52440">
    <property type="entry name" value="PreATP-grasp domain"/>
    <property type="match status" value="1"/>
</dbReference>
<accession>X6MG62</accession>